<feature type="domain" description="YdbS-like PH" evidence="3">
    <location>
        <begin position="413"/>
        <end position="491"/>
    </location>
</feature>
<dbReference type="EMBL" id="JARQGV010000004">
    <property type="protein sequence ID" value="MDT2252775.1"/>
    <property type="molecule type" value="Genomic_DNA"/>
</dbReference>
<gene>
    <name evidence="4" type="ORF">P7H09_16330</name>
</gene>
<evidence type="ECO:0000313" key="4">
    <source>
        <dbReference type="EMBL" id="MDT2252775.1"/>
    </source>
</evidence>
<sequence>MSNKERRSHPIHILVMWFNWLKGFLIPLLILGLSGNIRRRFWLLALITGLAVIVGLLTSFLQWRRFTYRLDEDQLLVRKGVFTQEEKFISFSKIQSVNMEESLFHRIYRLCSLRIETAGGEKKGDAVLPAISLQEAERIRSVIYEKRSRQDGEAVEERGRECGEENVGPLPEQNREKQPPLLTLGPEAVLLHVSGKQLLYAAMTSGNIGLTFAFLGVIYQTFDKVIPEKWLGDVFQQITQSGFSVIALICLLLGGAAWFISLVLYSFKYWGFKVLKRGDEFVISYGLVNKHSLTFHPSRVQAVQIVEGVLRKPFGFASIQLAVINAKSNEKVILHPFIQIEHMPGFLQEVLPKYEWYPIEKKAPKQSFYYFVRFGILLSLVLAAVLIYFFPVYGWFAIALPVLDWFWAKAMQRGAGLSIRPGQLIARSRFLALKTTLVRRRNIQQLSVTKTIFQDRKGIANLKIGIKGGLASSEIEVDYLAKEDVQQAWDWFQKTAPIDRGPLL</sequence>
<dbReference type="PANTHER" id="PTHR34473">
    <property type="entry name" value="UPF0699 TRANSMEMBRANE PROTEIN YDBS"/>
    <property type="match status" value="1"/>
</dbReference>
<keyword evidence="2" id="KW-0812">Transmembrane</keyword>
<dbReference type="InterPro" id="IPR014529">
    <property type="entry name" value="UCP026631"/>
</dbReference>
<dbReference type="RefSeq" id="WP_024094794.1">
    <property type="nucleotide sequence ID" value="NZ_CBCRXL010000020.1"/>
</dbReference>
<feature type="transmembrane region" description="Helical" evidence="2">
    <location>
        <begin position="368"/>
        <end position="387"/>
    </location>
</feature>
<keyword evidence="2" id="KW-0472">Membrane</keyword>
<organism evidence="4 5">
    <name type="scientific">Paenibacillus larvae</name>
    <dbReference type="NCBI Taxonomy" id="1464"/>
    <lineage>
        <taxon>Bacteria</taxon>
        <taxon>Bacillati</taxon>
        <taxon>Bacillota</taxon>
        <taxon>Bacilli</taxon>
        <taxon>Bacillales</taxon>
        <taxon>Paenibacillaceae</taxon>
        <taxon>Paenibacillus</taxon>
    </lineage>
</organism>
<feature type="domain" description="YdbS-like PH" evidence="3">
    <location>
        <begin position="277"/>
        <end position="339"/>
    </location>
</feature>
<reference evidence="4" key="1">
    <citation type="journal article" date="2023" name="J. Vet. Diagn. Invest.">
        <title>Oxytetracycline-resistant Paenibacillus larvae identified in commercial beekeeping operations in Saskatchewan using pooled honey sampling.</title>
        <authorList>
            <person name="Obshta O."/>
            <person name="Zabrodski M.W."/>
            <person name="Soomro T."/>
            <person name="Wilson G."/>
            <person name="Masood F."/>
            <person name="Thebeau J."/>
            <person name="Silva M.C.B."/>
            <person name="Biganski S."/>
            <person name="Kozii I.V."/>
            <person name="Koziy R.V."/>
            <person name="Raza M.F."/>
            <person name="Jose M.S."/>
            <person name="Simko E."/>
            <person name="Wood S.C."/>
        </authorList>
    </citation>
    <scope>NUCLEOTIDE SEQUENCE</scope>
    <source>
        <strain evidence="4">PL001</strain>
    </source>
</reference>
<dbReference type="PIRSF" id="PIRSF026631">
    <property type="entry name" value="UCP026631"/>
    <property type="match status" value="1"/>
</dbReference>
<proteinExistence type="predicted"/>
<reference evidence="4" key="2">
    <citation type="submission" date="2023-03" db="EMBL/GenBank/DDBJ databases">
        <authorList>
            <person name="Obshta O."/>
            <person name="Zabrodski M.W."/>
            <person name="Soomro T."/>
            <person name="Wilson G."/>
            <person name="Masood F."/>
            <person name="Thebeau J."/>
            <person name="Bezerra Da Silva M.C."/>
            <person name="Raza F."/>
            <person name="Biganski S."/>
            <person name="Jose M."/>
            <person name="Camilli M."/>
            <person name="Kozii I.V."/>
            <person name="Kozii R.V."/>
            <person name="Simko E."/>
            <person name="Wood S.C."/>
        </authorList>
    </citation>
    <scope>NUCLEOTIDE SEQUENCE</scope>
    <source>
        <strain evidence="4">PL001</strain>
    </source>
</reference>
<dbReference type="AlphaFoldDB" id="A0AAP5JWC5"/>
<dbReference type="Pfam" id="PF03703">
    <property type="entry name" value="bPH_2"/>
    <property type="match status" value="3"/>
</dbReference>
<feature type="transmembrane region" description="Helical" evidence="2">
    <location>
        <begin position="12"/>
        <end position="35"/>
    </location>
</feature>
<feature type="region of interest" description="Disordered" evidence="1">
    <location>
        <begin position="154"/>
        <end position="176"/>
    </location>
</feature>
<dbReference type="InterPro" id="IPR005182">
    <property type="entry name" value="YdbS-like_PH"/>
</dbReference>
<feature type="compositionally biased region" description="Basic and acidic residues" evidence="1">
    <location>
        <begin position="154"/>
        <end position="163"/>
    </location>
</feature>
<feature type="transmembrane region" description="Helical" evidence="2">
    <location>
        <begin position="41"/>
        <end position="61"/>
    </location>
</feature>
<feature type="transmembrane region" description="Helical" evidence="2">
    <location>
        <begin position="242"/>
        <end position="267"/>
    </location>
</feature>
<protein>
    <submittedName>
        <fullName evidence="4">PH domain-containing protein</fullName>
    </submittedName>
</protein>
<accession>A0AAP5JWC5</accession>
<name>A0AAP5JWC5_9BACL</name>
<feature type="domain" description="YdbS-like PH" evidence="3">
    <location>
        <begin position="63"/>
        <end position="141"/>
    </location>
</feature>
<dbReference type="PANTHER" id="PTHR34473:SF2">
    <property type="entry name" value="UPF0699 TRANSMEMBRANE PROTEIN YDBT"/>
    <property type="match status" value="1"/>
</dbReference>
<evidence type="ECO:0000259" key="3">
    <source>
        <dbReference type="Pfam" id="PF03703"/>
    </source>
</evidence>
<evidence type="ECO:0000256" key="2">
    <source>
        <dbReference type="SAM" id="Phobius"/>
    </source>
</evidence>
<evidence type="ECO:0000313" key="5">
    <source>
        <dbReference type="Proteomes" id="UP001259239"/>
    </source>
</evidence>
<dbReference type="Proteomes" id="UP001259239">
    <property type="component" value="Unassembled WGS sequence"/>
</dbReference>
<comment type="caution">
    <text evidence="4">The sequence shown here is derived from an EMBL/GenBank/DDBJ whole genome shotgun (WGS) entry which is preliminary data.</text>
</comment>
<evidence type="ECO:0000256" key="1">
    <source>
        <dbReference type="SAM" id="MobiDB-lite"/>
    </source>
</evidence>
<keyword evidence="2" id="KW-1133">Transmembrane helix</keyword>
<feature type="transmembrane region" description="Helical" evidence="2">
    <location>
        <begin position="198"/>
        <end position="222"/>
    </location>
</feature>